<organism evidence="1 2">
    <name type="scientific">Characodon lateralis</name>
    <dbReference type="NCBI Taxonomy" id="208331"/>
    <lineage>
        <taxon>Eukaryota</taxon>
        <taxon>Metazoa</taxon>
        <taxon>Chordata</taxon>
        <taxon>Craniata</taxon>
        <taxon>Vertebrata</taxon>
        <taxon>Euteleostomi</taxon>
        <taxon>Actinopterygii</taxon>
        <taxon>Neopterygii</taxon>
        <taxon>Teleostei</taxon>
        <taxon>Neoteleostei</taxon>
        <taxon>Acanthomorphata</taxon>
        <taxon>Ovalentaria</taxon>
        <taxon>Atherinomorphae</taxon>
        <taxon>Cyprinodontiformes</taxon>
        <taxon>Goodeidae</taxon>
        <taxon>Characodon</taxon>
    </lineage>
</organism>
<accession>A0ABU7ECB1</accession>
<proteinExistence type="predicted"/>
<evidence type="ECO:0000313" key="1">
    <source>
        <dbReference type="EMBL" id="MED6284897.1"/>
    </source>
</evidence>
<gene>
    <name evidence="1" type="ORF">CHARACLAT_023572</name>
</gene>
<name>A0ABU7ECB1_9TELE</name>
<evidence type="ECO:0000313" key="2">
    <source>
        <dbReference type="Proteomes" id="UP001352852"/>
    </source>
</evidence>
<sequence>MFPHLNSMPRNNFLKVRIKATRGQKQQQSIPNKLNQLEMKMKDEITSLCGKVLQQIQNNIYVCESSKRAGKLSVTYWSNSVVSEKTVYGIIDHYIFRPYFVKMLRGACMANETNENIKLKHISTYFSPKIISNG</sequence>
<comment type="caution">
    <text evidence="1">The sequence shown here is derived from an EMBL/GenBank/DDBJ whole genome shotgun (WGS) entry which is preliminary data.</text>
</comment>
<reference evidence="1 2" key="1">
    <citation type="submission" date="2021-06" db="EMBL/GenBank/DDBJ databases">
        <authorList>
            <person name="Palmer J.M."/>
        </authorList>
    </citation>
    <scope>NUCLEOTIDE SEQUENCE [LARGE SCALE GENOMIC DNA]</scope>
    <source>
        <strain evidence="1 2">CL_MEX2019</strain>
        <tissue evidence="1">Muscle</tissue>
    </source>
</reference>
<protein>
    <submittedName>
        <fullName evidence="1">Uncharacterized protein</fullName>
    </submittedName>
</protein>
<keyword evidence="2" id="KW-1185">Reference proteome</keyword>
<dbReference type="Proteomes" id="UP001352852">
    <property type="component" value="Unassembled WGS sequence"/>
</dbReference>
<dbReference type="EMBL" id="JAHUTJ010051695">
    <property type="protein sequence ID" value="MED6284897.1"/>
    <property type="molecule type" value="Genomic_DNA"/>
</dbReference>